<dbReference type="PANTHER" id="PTHR43441:SF11">
    <property type="entry name" value="RIBOSOMAL-PROTEIN-SERINE ACETYLTRANSFERASE"/>
    <property type="match status" value="1"/>
</dbReference>
<reference evidence="3 4" key="1">
    <citation type="submission" date="2019-06" db="EMBL/GenBank/DDBJ databases">
        <authorList>
            <person name="Li F."/>
        </authorList>
    </citation>
    <scope>NUCLEOTIDE SEQUENCE [LARGE SCALE GENOMIC DNA]</scope>
    <source>
        <strain evidence="3 4">10F1D-1</strain>
    </source>
</reference>
<dbReference type="EMBL" id="VHQG01000001">
    <property type="protein sequence ID" value="TPW77806.1"/>
    <property type="molecule type" value="Genomic_DNA"/>
</dbReference>
<dbReference type="SUPFAM" id="SSF55729">
    <property type="entry name" value="Acyl-CoA N-acyltransferases (Nat)"/>
    <property type="match status" value="1"/>
</dbReference>
<keyword evidence="3" id="KW-0808">Transferase</keyword>
<evidence type="ECO:0000256" key="1">
    <source>
        <dbReference type="SAM" id="MobiDB-lite"/>
    </source>
</evidence>
<feature type="compositionally biased region" description="Polar residues" evidence="1">
    <location>
        <begin position="237"/>
        <end position="251"/>
    </location>
</feature>
<protein>
    <submittedName>
        <fullName evidence="3">GNAT family N-acetyltransferase</fullName>
    </submittedName>
</protein>
<dbReference type="RefSeq" id="WP_141162332.1">
    <property type="nucleotide sequence ID" value="NZ_VHQG01000001.1"/>
</dbReference>
<dbReference type="GO" id="GO:1990189">
    <property type="term" value="F:protein N-terminal-serine acetyltransferase activity"/>
    <property type="evidence" value="ECO:0007669"/>
    <property type="project" value="TreeGrafter"/>
</dbReference>
<dbReference type="InterPro" id="IPR051908">
    <property type="entry name" value="Ribosomal_N-acetyltransferase"/>
</dbReference>
<dbReference type="Gene3D" id="3.40.630.30">
    <property type="match status" value="1"/>
</dbReference>
<feature type="region of interest" description="Disordered" evidence="1">
    <location>
        <begin position="222"/>
        <end position="251"/>
    </location>
</feature>
<gene>
    <name evidence="3" type="ORF">FJ657_03920</name>
</gene>
<dbReference type="AlphaFoldDB" id="A0A506Y5B9"/>
<dbReference type="OrthoDB" id="3466127at2"/>
<dbReference type="Proteomes" id="UP000316252">
    <property type="component" value="Unassembled WGS sequence"/>
</dbReference>
<keyword evidence="4" id="KW-1185">Reference proteome</keyword>
<dbReference type="InterPro" id="IPR000182">
    <property type="entry name" value="GNAT_dom"/>
</dbReference>
<accession>A0A506Y5B9</accession>
<dbReference type="GO" id="GO:0005737">
    <property type="term" value="C:cytoplasm"/>
    <property type="evidence" value="ECO:0007669"/>
    <property type="project" value="TreeGrafter"/>
</dbReference>
<sequence>MTTPSTLESVWPLFTLRLRTPRLELTPIRDEHMPALVDAALAGIHPPERMPFGVPWTDAPPARLAHDLATYHWSRRAKSTPQLWAIGFTVLLDGRPIGIQEVTADQFLDRRAITSGSWLSAAHQGRGFGREMRAAVLLFAFDELGAQYAETNALDWNAASLAVSARLGYREVGRQPTESRPGVPETQIDLRVSRAEFIRPHWTLTVSGAEAARRELLEDAELRVPTAPGEEIPADASITSRSTQRSATDHE</sequence>
<evidence type="ECO:0000259" key="2">
    <source>
        <dbReference type="PROSITE" id="PS51186"/>
    </source>
</evidence>
<organism evidence="3 4">
    <name type="scientific">Schumannella soli</name>
    <dbReference type="NCBI Taxonomy" id="2590779"/>
    <lineage>
        <taxon>Bacteria</taxon>
        <taxon>Bacillati</taxon>
        <taxon>Actinomycetota</taxon>
        <taxon>Actinomycetes</taxon>
        <taxon>Micrococcales</taxon>
        <taxon>Microbacteriaceae</taxon>
        <taxon>Schumannella</taxon>
    </lineage>
</organism>
<dbReference type="PROSITE" id="PS51186">
    <property type="entry name" value="GNAT"/>
    <property type="match status" value="1"/>
</dbReference>
<dbReference type="GO" id="GO:0008999">
    <property type="term" value="F:protein-N-terminal-alanine acetyltransferase activity"/>
    <property type="evidence" value="ECO:0007669"/>
    <property type="project" value="TreeGrafter"/>
</dbReference>
<dbReference type="PANTHER" id="PTHR43441">
    <property type="entry name" value="RIBOSOMAL-PROTEIN-SERINE ACETYLTRANSFERASE"/>
    <property type="match status" value="1"/>
</dbReference>
<proteinExistence type="predicted"/>
<feature type="domain" description="N-acetyltransferase" evidence="2">
    <location>
        <begin position="23"/>
        <end position="195"/>
    </location>
</feature>
<evidence type="ECO:0000313" key="3">
    <source>
        <dbReference type="EMBL" id="TPW77806.1"/>
    </source>
</evidence>
<dbReference type="Pfam" id="PF13302">
    <property type="entry name" value="Acetyltransf_3"/>
    <property type="match status" value="1"/>
</dbReference>
<dbReference type="InterPro" id="IPR016181">
    <property type="entry name" value="Acyl_CoA_acyltransferase"/>
</dbReference>
<comment type="caution">
    <text evidence="3">The sequence shown here is derived from an EMBL/GenBank/DDBJ whole genome shotgun (WGS) entry which is preliminary data.</text>
</comment>
<name>A0A506Y5B9_9MICO</name>
<evidence type="ECO:0000313" key="4">
    <source>
        <dbReference type="Proteomes" id="UP000316252"/>
    </source>
</evidence>